<reference evidence="5 6" key="1">
    <citation type="submission" date="2014-03" db="EMBL/GenBank/DDBJ databases">
        <title>Bradyrhizobium valentinum sp. nov., isolated from effective nodules of Lupinus mariae-josephae, a lupine endemic of basic-lime soils in Eastern Spain.</title>
        <authorList>
            <person name="Duran D."/>
            <person name="Rey L."/>
            <person name="Navarro A."/>
            <person name="Busquets A."/>
            <person name="Imperial J."/>
            <person name="Ruiz-Argueso T."/>
        </authorList>
    </citation>
    <scope>NUCLEOTIDE SEQUENCE [LARGE SCALE GENOMIC DNA]</scope>
    <source>
        <strain evidence="5 6">LmjM3</strain>
    </source>
</reference>
<dbReference type="EMBL" id="LLXX01000027">
    <property type="protein sequence ID" value="KRR12578.1"/>
    <property type="molecule type" value="Genomic_DNA"/>
</dbReference>
<protein>
    <recommendedName>
        <fullName evidence="7">Adenylate cyclase</fullName>
    </recommendedName>
</protein>
<evidence type="ECO:0000313" key="5">
    <source>
        <dbReference type="EMBL" id="KRR12578.1"/>
    </source>
</evidence>
<name>A0A0R3LWW5_9BRAD</name>
<proteinExistence type="predicted"/>
<feature type="domain" description="Guanylate cyclase" evidence="4">
    <location>
        <begin position="85"/>
        <end position="214"/>
    </location>
</feature>
<dbReference type="SMART" id="SM00454">
    <property type="entry name" value="SAM"/>
    <property type="match status" value="1"/>
</dbReference>
<dbReference type="InterPro" id="IPR041664">
    <property type="entry name" value="AAA_16"/>
</dbReference>
<comment type="caution">
    <text evidence="5">The sequence shown here is derived from an EMBL/GenBank/DDBJ whole genome shotgun (WGS) entry which is preliminary data.</text>
</comment>
<evidence type="ECO:0000259" key="4">
    <source>
        <dbReference type="PROSITE" id="PS50125"/>
    </source>
</evidence>
<dbReference type="InterPro" id="IPR027417">
    <property type="entry name" value="P-loop_NTPase"/>
</dbReference>
<dbReference type="RefSeq" id="WP_057849048.1">
    <property type="nucleotide sequence ID" value="NZ_LLXX01000027.1"/>
</dbReference>
<sequence length="1114" mass="121821">MATITEWRASLGLSEYAQRFTENDIDVSVLRHLTDQDLKELGVSLGHRRKMLAATAELAGAAALPPGHLSPAPKQRDNAERRQLTVMFCDLVGSTVLSTRLDPEDLRAVIGTYHKCVAETVDRFDGFVAKYMGDGVLVYFGYPRAHEEDGERAARAGLALVEAVPKLKTAADFPLQVRIGIATGLVVVGDLIGAGAAQEQAVVGETPNLAARLQALAEPGAVVIASSTRRLTGGLFEYRDLGTVTLKGFAENVSAWQVLGGSAIESRFEALRTATMPLVGREEEIELLMRCWHQAKGGDGSVVLISGEPGIGKSRIAQTIADRLAGEPHTRLRYFCSPHHQDSALYPIIAQLERAAAFRTEDTAEQRLDKVEAVLSQATNDLMEAAPLIADLLSIPTGDRYPALDLAPQKRKEKTLWALIAQVEGLAAQLPALMIFEDVHWSDPTTREALDLLIDRVATLRVLVIITFRPEFTPTWIGRPHVMLFNLNRLTPRQRAEMIVLVTGGKALPKEIAEQIIDRTDGVPLFIEELTKSVVESGLVTVAGDRYAVTGPAAPLAIPTTLHASLLARLDRLAPTREVAQIAAALGRSFSHVLISAVAQMPRIKLDDALEQLVSAELIFRRGIAPDAEYTFKHALVQDAAYSTLLRTRRQQIHARIIATLESQFSEIAATQPALLAQHCAEASLTAKAVAYRLKAGQQALARSAMMEASAQLHKGLDLLTGLSDGPDRQQFELDLQLLLGMTLTATEGYAAPVVAKAFARARQLCQQLDRPSQLAMLLVGQASYHFIAGELALACQESKELVDLGEDRNDADVKFQGCTFSAVTWFHVGDFVAARDYAERAMALFDPPHPSEAWWTQNPYVTALTFSFRSLTYLGYLDQARARREEALAQAHQRQHALTLAMVRCISLLTLEHIKSDPAILLQRAEEMRAHCVEHGFPYFEAAALMSSGHSLSELGRTEEALADLTDALAKYRATGAVTVVPLVRTSFAEALAKAGRPTEGLEQLDEAERQIEATQEGWTEADMYRVRGELLITVGDPVAAEKCLQKAIAVARGRSAKLWEVRAATCLARLWRDQGKRAEARDLLAPIYGWFAEGLDTPVLDEAKLLLERLTE</sequence>
<dbReference type="PANTHER" id="PTHR16305:SF28">
    <property type="entry name" value="GUANYLATE CYCLASE DOMAIN-CONTAINING PROTEIN"/>
    <property type="match status" value="1"/>
</dbReference>
<dbReference type="SMART" id="SM00028">
    <property type="entry name" value="TPR"/>
    <property type="match status" value="3"/>
</dbReference>
<dbReference type="CDD" id="cd09487">
    <property type="entry name" value="SAM_superfamily"/>
    <property type="match status" value="1"/>
</dbReference>
<dbReference type="Gene3D" id="1.10.150.50">
    <property type="entry name" value="Transcription Factor, Ets-1"/>
    <property type="match status" value="1"/>
</dbReference>
<dbReference type="Gene3D" id="3.40.50.300">
    <property type="entry name" value="P-loop containing nucleotide triphosphate hydrolases"/>
    <property type="match status" value="1"/>
</dbReference>
<keyword evidence="6" id="KW-1185">Reference proteome</keyword>
<dbReference type="SUPFAM" id="SSF48452">
    <property type="entry name" value="TPR-like"/>
    <property type="match status" value="2"/>
</dbReference>
<dbReference type="SMART" id="SM00044">
    <property type="entry name" value="CYCc"/>
    <property type="match status" value="1"/>
</dbReference>
<gene>
    <name evidence="5" type="ORF">CP49_40860</name>
</gene>
<dbReference type="AlphaFoldDB" id="A0A0R3LWW5"/>
<dbReference type="InterPro" id="IPR011990">
    <property type="entry name" value="TPR-like_helical_dom_sf"/>
</dbReference>
<dbReference type="Gene3D" id="1.25.40.10">
    <property type="entry name" value="Tetratricopeptide repeat domain"/>
    <property type="match status" value="1"/>
</dbReference>
<dbReference type="CDD" id="cd07302">
    <property type="entry name" value="CHD"/>
    <property type="match status" value="1"/>
</dbReference>
<dbReference type="GO" id="GO:0009190">
    <property type="term" value="P:cyclic nucleotide biosynthetic process"/>
    <property type="evidence" value="ECO:0007669"/>
    <property type="project" value="InterPro"/>
</dbReference>
<dbReference type="GO" id="GO:0035556">
    <property type="term" value="P:intracellular signal transduction"/>
    <property type="evidence" value="ECO:0007669"/>
    <property type="project" value="InterPro"/>
</dbReference>
<dbReference type="SUPFAM" id="SSF55073">
    <property type="entry name" value="Nucleotide cyclase"/>
    <property type="match status" value="1"/>
</dbReference>
<dbReference type="Gene3D" id="3.30.70.1230">
    <property type="entry name" value="Nucleotide cyclase"/>
    <property type="match status" value="1"/>
</dbReference>
<dbReference type="PROSITE" id="PS50105">
    <property type="entry name" value="SAM_DOMAIN"/>
    <property type="match status" value="1"/>
</dbReference>
<keyword evidence="1" id="KW-0547">Nucleotide-binding</keyword>
<evidence type="ECO:0000313" key="6">
    <source>
        <dbReference type="Proteomes" id="UP000051913"/>
    </source>
</evidence>
<dbReference type="GO" id="GO:0005524">
    <property type="term" value="F:ATP binding"/>
    <property type="evidence" value="ECO:0007669"/>
    <property type="project" value="UniProtKB-KW"/>
</dbReference>
<dbReference type="Pfam" id="PF00211">
    <property type="entry name" value="Guanylate_cyc"/>
    <property type="match status" value="1"/>
</dbReference>
<dbReference type="SUPFAM" id="SSF52540">
    <property type="entry name" value="P-loop containing nucleoside triphosphate hydrolases"/>
    <property type="match status" value="1"/>
</dbReference>
<organism evidence="5 6">
    <name type="scientific">Bradyrhizobium valentinum</name>
    <dbReference type="NCBI Taxonomy" id="1518501"/>
    <lineage>
        <taxon>Bacteria</taxon>
        <taxon>Pseudomonadati</taxon>
        <taxon>Pseudomonadota</taxon>
        <taxon>Alphaproteobacteria</taxon>
        <taxon>Hyphomicrobiales</taxon>
        <taxon>Nitrobacteraceae</taxon>
        <taxon>Bradyrhizobium</taxon>
    </lineage>
</organism>
<dbReference type="GO" id="GO:0004016">
    <property type="term" value="F:adenylate cyclase activity"/>
    <property type="evidence" value="ECO:0007669"/>
    <property type="project" value="TreeGrafter"/>
</dbReference>
<feature type="domain" description="SAM" evidence="3">
    <location>
        <begin position="1"/>
        <end position="52"/>
    </location>
</feature>
<evidence type="ECO:0000256" key="1">
    <source>
        <dbReference type="ARBA" id="ARBA00022741"/>
    </source>
</evidence>
<evidence type="ECO:0000259" key="3">
    <source>
        <dbReference type="PROSITE" id="PS50105"/>
    </source>
</evidence>
<dbReference type="PANTHER" id="PTHR16305">
    <property type="entry name" value="TESTICULAR SOLUBLE ADENYLYL CYCLASE"/>
    <property type="match status" value="1"/>
</dbReference>
<dbReference type="Proteomes" id="UP000051913">
    <property type="component" value="Unassembled WGS sequence"/>
</dbReference>
<dbReference type="PROSITE" id="PS50125">
    <property type="entry name" value="GUANYLATE_CYCLASE_2"/>
    <property type="match status" value="1"/>
</dbReference>
<dbReference type="InterPro" id="IPR019734">
    <property type="entry name" value="TPR_rpt"/>
</dbReference>
<dbReference type="STRING" id="1518501.CQ10_36845"/>
<dbReference type="SUPFAM" id="SSF47769">
    <property type="entry name" value="SAM/Pointed domain"/>
    <property type="match status" value="1"/>
</dbReference>
<dbReference type="GO" id="GO:0005737">
    <property type="term" value="C:cytoplasm"/>
    <property type="evidence" value="ECO:0007669"/>
    <property type="project" value="TreeGrafter"/>
</dbReference>
<dbReference type="InterPro" id="IPR001054">
    <property type="entry name" value="A/G_cyclase"/>
</dbReference>
<dbReference type="Pfam" id="PF00536">
    <property type="entry name" value="SAM_1"/>
    <property type="match status" value="1"/>
</dbReference>
<evidence type="ECO:0000256" key="2">
    <source>
        <dbReference type="ARBA" id="ARBA00022840"/>
    </source>
</evidence>
<dbReference type="InterPro" id="IPR001660">
    <property type="entry name" value="SAM"/>
</dbReference>
<dbReference type="InterPro" id="IPR013761">
    <property type="entry name" value="SAM/pointed_sf"/>
</dbReference>
<accession>A0A0R3LWW5</accession>
<evidence type="ECO:0008006" key="7">
    <source>
        <dbReference type="Google" id="ProtNLM"/>
    </source>
</evidence>
<dbReference type="InterPro" id="IPR029787">
    <property type="entry name" value="Nucleotide_cyclase"/>
</dbReference>
<keyword evidence="2" id="KW-0067">ATP-binding</keyword>
<dbReference type="Pfam" id="PF13191">
    <property type="entry name" value="AAA_16"/>
    <property type="match status" value="1"/>
</dbReference>